<keyword evidence="1" id="KW-0472">Membrane</keyword>
<gene>
    <name evidence="2" type="ORF">ACFOYW_15350</name>
</gene>
<keyword evidence="3" id="KW-1185">Reference proteome</keyword>
<reference evidence="3" key="1">
    <citation type="journal article" date="2019" name="Int. J. Syst. Evol. Microbiol.">
        <title>The Global Catalogue of Microorganisms (GCM) 10K type strain sequencing project: providing services to taxonomists for standard genome sequencing and annotation.</title>
        <authorList>
            <consortium name="The Broad Institute Genomics Platform"/>
            <consortium name="The Broad Institute Genome Sequencing Center for Infectious Disease"/>
            <person name="Wu L."/>
            <person name="Ma J."/>
        </authorList>
    </citation>
    <scope>NUCLEOTIDE SEQUENCE [LARGE SCALE GENOMIC DNA]</scope>
    <source>
        <strain evidence="3">CGMCC 1.10363</strain>
    </source>
</reference>
<name>A0ABV8QCP4_9MICO</name>
<sequence length="50" mass="5216">MTPTPTPVPTADPIAVAHVIATLPPDQWQFIALAIVIVVFAVGVLIAVKL</sequence>
<proteinExistence type="predicted"/>
<protein>
    <submittedName>
        <fullName evidence="2">Uncharacterized protein</fullName>
    </submittedName>
</protein>
<organism evidence="2 3">
    <name type="scientific">Gryllotalpicola reticulitermitis</name>
    <dbReference type="NCBI Taxonomy" id="1184153"/>
    <lineage>
        <taxon>Bacteria</taxon>
        <taxon>Bacillati</taxon>
        <taxon>Actinomycetota</taxon>
        <taxon>Actinomycetes</taxon>
        <taxon>Micrococcales</taxon>
        <taxon>Microbacteriaceae</taxon>
        <taxon>Gryllotalpicola</taxon>
    </lineage>
</organism>
<evidence type="ECO:0000313" key="3">
    <source>
        <dbReference type="Proteomes" id="UP001595900"/>
    </source>
</evidence>
<evidence type="ECO:0000256" key="1">
    <source>
        <dbReference type="SAM" id="Phobius"/>
    </source>
</evidence>
<dbReference type="RefSeq" id="WP_390230782.1">
    <property type="nucleotide sequence ID" value="NZ_JBHSCN010000006.1"/>
</dbReference>
<dbReference type="Proteomes" id="UP001595900">
    <property type="component" value="Unassembled WGS sequence"/>
</dbReference>
<keyword evidence="1" id="KW-1133">Transmembrane helix</keyword>
<feature type="transmembrane region" description="Helical" evidence="1">
    <location>
        <begin position="28"/>
        <end position="48"/>
    </location>
</feature>
<keyword evidence="1" id="KW-0812">Transmembrane</keyword>
<comment type="caution">
    <text evidence="2">The sequence shown here is derived from an EMBL/GenBank/DDBJ whole genome shotgun (WGS) entry which is preliminary data.</text>
</comment>
<accession>A0ABV8QCP4</accession>
<dbReference type="EMBL" id="JBHSCN010000006">
    <property type="protein sequence ID" value="MFC4244749.1"/>
    <property type="molecule type" value="Genomic_DNA"/>
</dbReference>
<evidence type="ECO:0000313" key="2">
    <source>
        <dbReference type="EMBL" id="MFC4244749.1"/>
    </source>
</evidence>